<comment type="caution">
    <text evidence="2">The sequence shown here is derived from an EMBL/GenBank/DDBJ whole genome shotgun (WGS) entry which is preliminary data.</text>
</comment>
<proteinExistence type="predicted"/>
<evidence type="ECO:0000313" key="2">
    <source>
        <dbReference type="EMBL" id="MBC3952925.1"/>
    </source>
</evidence>
<feature type="chain" id="PRO_5045242725" evidence="1">
    <location>
        <begin position="22"/>
        <end position="146"/>
    </location>
</feature>
<keyword evidence="3" id="KW-1185">Reference proteome</keyword>
<dbReference type="RefSeq" id="WP_187523081.1">
    <property type="nucleotide sequence ID" value="NZ_JACONW010000191.1"/>
</dbReference>
<gene>
    <name evidence="2" type="ORF">H8S59_24415</name>
</gene>
<feature type="signal peptide" evidence="1">
    <location>
        <begin position="1"/>
        <end position="21"/>
    </location>
</feature>
<accession>A0ABR7B7P0</accession>
<dbReference type="Proteomes" id="UP000651852">
    <property type="component" value="Unassembled WGS sequence"/>
</dbReference>
<sequence length="146" mass="16466">MYRLKLIAVLSALSMVGFAQAETLTNYHAEIRNMTAEDIYLINQSWDLGGQDPQTYRIKPGDTGGFNIRVTNDIGEVNFMMGTDGGKRCNFVVKYGPVKRVKGPMTLTGPGHWKVTKSFGSVPATCELKVDEWVYKESFDVRYRMK</sequence>
<reference evidence="2 3" key="1">
    <citation type="submission" date="2020-08" db="EMBL/GenBank/DDBJ databases">
        <title>Putative novel bacterial strains isolated from necrotic wheat leaf tissues caused by Xanthomonas translucens.</title>
        <authorList>
            <person name="Tambong J.T."/>
        </authorList>
    </citation>
    <scope>NUCLEOTIDE SEQUENCE [LARGE SCALE GENOMIC DNA]</scope>
    <source>
        <strain evidence="2 3">DOAB 1069</strain>
    </source>
</reference>
<keyword evidence="1" id="KW-0732">Signal</keyword>
<evidence type="ECO:0000256" key="1">
    <source>
        <dbReference type="SAM" id="SignalP"/>
    </source>
</evidence>
<name>A0ABR7B7P0_9PSED</name>
<protein>
    <submittedName>
        <fullName evidence="2">Uncharacterized protein</fullName>
    </submittedName>
</protein>
<dbReference type="EMBL" id="JACONW010000191">
    <property type="protein sequence ID" value="MBC3952925.1"/>
    <property type="molecule type" value="Genomic_DNA"/>
</dbReference>
<organism evidence="2 3">
    <name type="scientific">Pseudomonas folii</name>
    <dbReference type="NCBI Taxonomy" id="2762593"/>
    <lineage>
        <taxon>Bacteria</taxon>
        <taxon>Pseudomonadati</taxon>
        <taxon>Pseudomonadota</taxon>
        <taxon>Gammaproteobacteria</taxon>
        <taxon>Pseudomonadales</taxon>
        <taxon>Pseudomonadaceae</taxon>
        <taxon>Pseudomonas</taxon>
    </lineage>
</organism>
<evidence type="ECO:0000313" key="3">
    <source>
        <dbReference type="Proteomes" id="UP000651852"/>
    </source>
</evidence>